<dbReference type="AlphaFoldDB" id="A0A1C7LLG0"/>
<proteinExistence type="predicted"/>
<sequence length="125" mass="13082">MPAIAPTSVGNAPSGANARTAGSLGLRREKATRFSELNKCHLQDAMEGLSSDALLSIIEWMTSLGGSTTLTRKQLADAGKRDTGCGCGTRHDEEDGGGAMRGWDKRGGDTGDVMQGDLYNGDTYS</sequence>
<dbReference type="EMBL" id="LUGG01000044">
    <property type="protein sequence ID" value="OBZ65388.1"/>
    <property type="molecule type" value="Genomic_DNA"/>
</dbReference>
<gene>
    <name evidence="2" type="ORF">A0H81_14558</name>
</gene>
<accession>A0A1C7LLG0</accession>
<reference evidence="2 3" key="1">
    <citation type="submission" date="2016-03" db="EMBL/GenBank/DDBJ databases">
        <title>Whole genome sequencing of Grifola frondosa 9006-11.</title>
        <authorList>
            <person name="Min B."/>
            <person name="Park H."/>
            <person name="Kim J.-G."/>
            <person name="Cho H."/>
            <person name="Oh Y.-L."/>
            <person name="Kong W.-S."/>
            <person name="Choi I.-G."/>
        </authorList>
    </citation>
    <scope>NUCLEOTIDE SEQUENCE [LARGE SCALE GENOMIC DNA]</scope>
    <source>
        <strain evidence="2 3">9006-11</strain>
    </source>
</reference>
<evidence type="ECO:0000256" key="1">
    <source>
        <dbReference type="SAM" id="MobiDB-lite"/>
    </source>
</evidence>
<dbReference type="Proteomes" id="UP000092993">
    <property type="component" value="Unassembled WGS sequence"/>
</dbReference>
<feature type="compositionally biased region" description="Basic and acidic residues" evidence="1">
    <location>
        <begin position="79"/>
        <end position="93"/>
    </location>
</feature>
<evidence type="ECO:0000313" key="3">
    <source>
        <dbReference type="Proteomes" id="UP000092993"/>
    </source>
</evidence>
<feature type="region of interest" description="Disordered" evidence="1">
    <location>
        <begin position="1"/>
        <end position="24"/>
    </location>
</feature>
<protein>
    <submittedName>
        <fullName evidence="2">Uncharacterized protein</fullName>
    </submittedName>
</protein>
<comment type="caution">
    <text evidence="2">The sequence shown here is derived from an EMBL/GenBank/DDBJ whole genome shotgun (WGS) entry which is preliminary data.</text>
</comment>
<keyword evidence="3" id="KW-1185">Reference proteome</keyword>
<evidence type="ECO:0000313" key="2">
    <source>
        <dbReference type="EMBL" id="OBZ65388.1"/>
    </source>
</evidence>
<name>A0A1C7LLG0_GRIFR</name>
<organism evidence="2 3">
    <name type="scientific">Grifola frondosa</name>
    <name type="common">Maitake</name>
    <name type="synonym">Polyporus frondosus</name>
    <dbReference type="NCBI Taxonomy" id="5627"/>
    <lineage>
        <taxon>Eukaryota</taxon>
        <taxon>Fungi</taxon>
        <taxon>Dikarya</taxon>
        <taxon>Basidiomycota</taxon>
        <taxon>Agaricomycotina</taxon>
        <taxon>Agaricomycetes</taxon>
        <taxon>Polyporales</taxon>
        <taxon>Grifolaceae</taxon>
        <taxon>Grifola</taxon>
    </lineage>
</organism>
<feature type="region of interest" description="Disordered" evidence="1">
    <location>
        <begin position="79"/>
        <end position="125"/>
    </location>
</feature>